<sequence>MIHYGCIYTSSRVNFTKSINTAYGPFENGLIIKFFRGNITTLQWWWNYEIPGHHIFLAHRINRYLDPQVVSIRIPEAHSPWIDKSSTSSLMWINEATELYNSIGEKLPTASLDIINAKKLDIPVQKTKKKPFFLKLFKDDPNVQPSRFYLEFHEITDQQFYLQCVLIILSSIGFVAYALTASNRRQPWPIFSLSF</sequence>
<keyword evidence="1" id="KW-1133">Transmembrane helix</keyword>
<dbReference type="InParanoid" id="A2FA53"/>
<evidence type="ECO:0000313" key="3">
    <source>
        <dbReference type="Proteomes" id="UP000001542"/>
    </source>
</evidence>
<protein>
    <submittedName>
        <fullName evidence="2">Uncharacterized protein</fullName>
    </submittedName>
</protein>
<dbReference type="KEGG" id="tva:4755984"/>
<dbReference type="AlphaFoldDB" id="A2FA53"/>
<reference evidence="2" key="2">
    <citation type="journal article" date="2007" name="Science">
        <title>Draft genome sequence of the sexually transmitted pathogen Trichomonas vaginalis.</title>
        <authorList>
            <person name="Carlton J.M."/>
            <person name="Hirt R.P."/>
            <person name="Silva J.C."/>
            <person name="Delcher A.L."/>
            <person name="Schatz M."/>
            <person name="Zhao Q."/>
            <person name="Wortman J.R."/>
            <person name="Bidwell S.L."/>
            <person name="Alsmark U.C.M."/>
            <person name="Besteiro S."/>
            <person name="Sicheritz-Ponten T."/>
            <person name="Noel C.J."/>
            <person name="Dacks J.B."/>
            <person name="Foster P.G."/>
            <person name="Simillion C."/>
            <person name="Van de Peer Y."/>
            <person name="Miranda-Saavedra D."/>
            <person name="Barton G.J."/>
            <person name="Westrop G.D."/>
            <person name="Mueller S."/>
            <person name="Dessi D."/>
            <person name="Fiori P.L."/>
            <person name="Ren Q."/>
            <person name="Paulsen I."/>
            <person name="Zhang H."/>
            <person name="Bastida-Corcuera F.D."/>
            <person name="Simoes-Barbosa A."/>
            <person name="Brown M.T."/>
            <person name="Hayes R.D."/>
            <person name="Mukherjee M."/>
            <person name="Okumura C.Y."/>
            <person name="Schneider R."/>
            <person name="Smith A.J."/>
            <person name="Vanacova S."/>
            <person name="Villalvazo M."/>
            <person name="Haas B.J."/>
            <person name="Pertea M."/>
            <person name="Feldblyum T.V."/>
            <person name="Utterback T.R."/>
            <person name="Shu C.L."/>
            <person name="Osoegawa K."/>
            <person name="de Jong P.J."/>
            <person name="Hrdy I."/>
            <person name="Horvathova L."/>
            <person name="Zubacova Z."/>
            <person name="Dolezal P."/>
            <person name="Malik S.B."/>
            <person name="Logsdon J.M. Jr."/>
            <person name="Henze K."/>
            <person name="Gupta A."/>
            <person name="Wang C.C."/>
            <person name="Dunne R.L."/>
            <person name="Upcroft J.A."/>
            <person name="Upcroft P."/>
            <person name="White O."/>
            <person name="Salzberg S.L."/>
            <person name="Tang P."/>
            <person name="Chiu C.-H."/>
            <person name="Lee Y.-S."/>
            <person name="Embley T.M."/>
            <person name="Coombs G.H."/>
            <person name="Mottram J.C."/>
            <person name="Tachezy J."/>
            <person name="Fraser-Liggett C.M."/>
            <person name="Johnson P.J."/>
        </authorList>
    </citation>
    <scope>NUCLEOTIDE SEQUENCE [LARGE SCALE GENOMIC DNA]</scope>
    <source>
        <strain evidence="2">G3</strain>
    </source>
</reference>
<accession>A2FA53</accession>
<dbReference type="VEuPathDB" id="TrichDB:TVAGG3_0386880"/>
<evidence type="ECO:0000256" key="1">
    <source>
        <dbReference type="SAM" id="Phobius"/>
    </source>
</evidence>
<dbReference type="Proteomes" id="UP000001542">
    <property type="component" value="Unassembled WGS sequence"/>
</dbReference>
<gene>
    <name evidence="2" type="ORF">TVAG_263060</name>
</gene>
<proteinExistence type="predicted"/>
<name>A2FA53_TRIV3</name>
<keyword evidence="1" id="KW-0812">Transmembrane</keyword>
<keyword evidence="3" id="KW-1185">Reference proteome</keyword>
<dbReference type="RefSeq" id="XP_001311119.1">
    <property type="nucleotide sequence ID" value="XM_001311118.1"/>
</dbReference>
<feature type="transmembrane region" description="Helical" evidence="1">
    <location>
        <begin position="160"/>
        <end position="179"/>
    </location>
</feature>
<evidence type="ECO:0000313" key="2">
    <source>
        <dbReference type="EMBL" id="EAX98189.1"/>
    </source>
</evidence>
<dbReference type="VEuPathDB" id="TrichDB:TVAG_263060"/>
<reference evidence="2" key="1">
    <citation type="submission" date="2006-10" db="EMBL/GenBank/DDBJ databases">
        <authorList>
            <person name="Amadeo P."/>
            <person name="Zhao Q."/>
            <person name="Wortman J."/>
            <person name="Fraser-Liggett C."/>
            <person name="Carlton J."/>
        </authorList>
    </citation>
    <scope>NUCLEOTIDE SEQUENCE</scope>
    <source>
        <strain evidence="2">G3</strain>
    </source>
</reference>
<dbReference type="EMBL" id="DS113684">
    <property type="protein sequence ID" value="EAX98189.1"/>
    <property type="molecule type" value="Genomic_DNA"/>
</dbReference>
<keyword evidence="1" id="KW-0472">Membrane</keyword>
<organism evidence="2 3">
    <name type="scientific">Trichomonas vaginalis (strain ATCC PRA-98 / G3)</name>
    <dbReference type="NCBI Taxonomy" id="412133"/>
    <lineage>
        <taxon>Eukaryota</taxon>
        <taxon>Metamonada</taxon>
        <taxon>Parabasalia</taxon>
        <taxon>Trichomonadida</taxon>
        <taxon>Trichomonadidae</taxon>
        <taxon>Trichomonas</taxon>
    </lineage>
</organism>